<dbReference type="InterPro" id="IPR050447">
    <property type="entry name" value="Erg6_SMT_methyltransf"/>
</dbReference>
<gene>
    <name evidence="3" type="ORF">GCM10022246_30240</name>
</gene>
<dbReference type="GO" id="GO:0008168">
    <property type="term" value="F:methyltransferase activity"/>
    <property type="evidence" value="ECO:0007669"/>
    <property type="project" value="UniProtKB-KW"/>
</dbReference>
<dbReference type="InterPro" id="IPR029063">
    <property type="entry name" value="SAM-dependent_MTases_sf"/>
</dbReference>
<dbReference type="Gene3D" id="3.40.50.150">
    <property type="entry name" value="Vaccinia Virus protein VP39"/>
    <property type="match status" value="1"/>
</dbReference>
<sequence>MENQPSAEHLKEIARQLSCPDGEHGVKTGEMMNISNIGMTRSAVEALLLKPNDVILELGHGNAAHIADIFNKAENLTYFGADISKTIIAEAEKNNASFITNKQASFFLTNGTTLPFEDDYFDKIFTVNTIYFWQNPIQYLEEIKRVLKYNGMLIIAFADKSFMETLPFTKFGFELYDELKAHKVLKDSGFEIIKSTQKHEEIQSNAGFKVNRDYYVVSAVASK</sequence>
<dbReference type="EMBL" id="BAABAK010000015">
    <property type="protein sequence ID" value="GAA3975684.1"/>
    <property type="molecule type" value="Genomic_DNA"/>
</dbReference>
<dbReference type="Pfam" id="PF08241">
    <property type="entry name" value="Methyltransf_11"/>
    <property type="match status" value="1"/>
</dbReference>
<evidence type="ECO:0000313" key="3">
    <source>
        <dbReference type="EMBL" id="GAA3975684.1"/>
    </source>
</evidence>
<dbReference type="Proteomes" id="UP001501081">
    <property type="component" value="Unassembled WGS sequence"/>
</dbReference>
<dbReference type="PANTHER" id="PTHR44068">
    <property type="entry name" value="ZGC:194242"/>
    <property type="match status" value="1"/>
</dbReference>
<organism evidence="3 4">
    <name type="scientific">Pedobacter ginsengiterrae</name>
    <dbReference type="NCBI Taxonomy" id="871696"/>
    <lineage>
        <taxon>Bacteria</taxon>
        <taxon>Pseudomonadati</taxon>
        <taxon>Bacteroidota</taxon>
        <taxon>Sphingobacteriia</taxon>
        <taxon>Sphingobacteriales</taxon>
        <taxon>Sphingobacteriaceae</taxon>
        <taxon>Pedobacter</taxon>
    </lineage>
</organism>
<keyword evidence="4" id="KW-1185">Reference proteome</keyword>
<evidence type="ECO:0000256" key="1">
    <source>
        <dbReference type="ARBA" id="ARBA00022679"/>
    </source>
</evidence>
<dbReference type="RefSeq" id="WP_344768361.1">
    <property type="nucleotide sequence ID" value="NZ_BAABAK010000015.1"/>
</dbReference>
<proteinExistence type="predicted"/>
<dbReference type="GO" id="GO:0032259">
    <property type="term" value="P:methylation"/>
    <property type="evidence" value="ECO:0007669"/>
    <property type="project" value="UniProtKB-KW"/>
</dbReference>
<comment type="caution">
    <text evidence="3">The sequence shown here is derived from an EMBL/GenBank/DDBJ whole genome shotgun (WGS) entry which is preliminary data.</text>
</comment>
<keyword evidence="1" id="KW-0808">Transferase</keyword>
<dbReference type="PANTHER" id="PTHR44068:SF1">
    <property type="entry name" value="HYPOTHETICAL LOC100005854"/>
    <property type="match status" value="1"/>
</dbReference>
<protein>
    <submittedName>
        <fullName evidence="3">Class I SAM-dependent methyltransferase</fullName>
    </submittedName>
</protein>
<evidence type="ECO:0000313" key="4">
    <source>
        <dbReference type="Proteomes" id="UP001501081"/>
    </source>
</evidence>
<reference evidence="4" key="1">
    <citation type="journal article" date="2019" name="Int. J. Syst. Evol. Microbiol.">
        <title>The Global Catalogue of Microorganisms (GCM) 10K type strain sequencing project: providing services to taxonomists for standard genome sequencing and annotation.</title>
        <authorList>
            <consortium name="The Broad Institute Genomics Platform"/>
            <consortium name="The Broad Institute Genome Sequencing Center for Infectious Disease"/>
            <person name="Wu L."/>
            <person name="Ma J."/>
        </authorList>
    </citation>
    <scope>NUCLEOTIDE SEQUENCE [LARGE SCALE GENOMIC DNA]</scope>
    <source>
        <strain evidence="4">JCM 17338</strain>
    </source>
</reference>
<name>A0ABP7Q3P2_9SPHI</name>
<feature type="domain" description="Methyltransferase type 11" evidence="2">
    <location>
        <begin position="56"/>
        <end position="155"/>
    </location>
</feature>
<dbReference type="InterPro" id="IPR013216">
    <property type="entry name" value="Methyltransf_11"/>
</dbReference>
<evidence type="ECO:0000259" key="2">
    <source>
        <dbReference type="Pfam" id="PF08241"/>
    </source>
</evidence>
<dbReference type="CDD" id="cd02440">
    <property type="entry name" value="AdoMet_MTases"/>
    <property type="match status" value="1"/>
</dbReference>
<dbReference type="SUPFAM" id="SSF53335">
    <property type="entry name" value="S-adenosyl-L-methionine-dependent methyltransferases"/>
    <property type="match status" value="1"/>
</dbReference>
<accession>A0ABP7Q3P2</accession>
<keyword evidence="3" id="KW-0489">Methyltransferase</keyword>